<name>A0AAD2FES9_9STRA</name>
<dbReference type="AlphaFoldDB" id="A0AAD2FES9"/>
<comment type="caution">
    <text evidence="1">The sequence shown here is derived from an EMBL/GenBank/DDBJ whole genome shotgun (WGS) entry which is preliminary data.</text>
</comment>
<reference evidence="1" key="1">
    <citation type="submission" date="2023-08" db="EMBL/GenBank/DDBJ databases">
        <authorList>
            <person name="Audoor S."/>
            <person name="Bilcke G."/>
        </authorList>
    </citation>
    <scope>NUCLEOTIDE SEQUENCE</scope>
</reference>
<keyword evidence="2" id="KW-1185">Reference proteome</keyword>
<evidence type="ECO:0000313" key="2">
    <source>
        <dbReference type="Proteomes" id="UP001295423"/>
    </source>
</evidence>
<dbReference type="Proteomes" id="UP001295423">
    <property type="component" value="Unassembled WGS sequence"/>
</dbReference>
<dbReference type="InterPro" id="IPR022773">
    <property type="entry name" value="Siva"/>
</dbReference>
<dbReference type="EMBL" id="CAKOGP040000469">
    <property type="protein sequence ID" value="CAJ1935410.1"/>
    <property type="molecule type" value="Genomic_DNA"/>
</dbReference>
<dbReference type="Pfam" id="PF05458">
    <property type="entry name" value="Siva"/>
    <property type="match status" value="1"/>
</dbReference>
<gene>
    <name evidence="1" type="ORF">CYCCA115_LOCUS4743</name>
</gene>
<proteinExistence type="predicted"/>
<sequence>MDLSFGLQRKRQHTWVSPPTISQEESDDADMDIIFPSTKRSRLFCDCYALSPDVVIDNETLESDISMDISVKSTAEDGAEYAVEWWKRASVKQGQQKPPMLDDDDMVCHVCDSVYKKPTSIASTPFCNTFKPENSILSYFKCTSKTTAKRTKPSSVTIPEIAPTTSTSCTFCERQTCQNCLERCENCQKQFCRLCIRNDYLGNYSKILCLDCADGGFHEDTAMKV</sequence>
<protein>
    <submittedName>
        <fullName evidence="1">Uncharacterized protein</fullName>
    </submittedName>
</protein>
<evidence type="ECO:0000313" key="1">
    <source>
        <dbReference type="EMBL" id="CAJ1935410.1"/>
    </source>
</evidence>
<accession>A0AAD2FES9</accession>
<organism evidence="1 2">
    <name type="scientific">Cylindrotheca closterium</name>
    <dbReference type="NCBI Taxonomy" id="2856"/>
    <lineage>
        <taxon>Eukaryota</taxon>
        <taxon>Sar</taxon>
        <taxon>Stramenopiles</taxon>
        <taxon>Ochrophyta</taxon>
        <taxon>Bacillariophyta</taxon>
        <taxon>Bacillariophyceae</taxon>
        <taxon>Bacillariophycidae</taxon>
        <taxon>Bacillariales</taxon>
        <taxon>Bacillariaceae</taxon>
        <taxon>Cylindrotheca</taxon>
    </lineage>
</organism>